<organism evidence="1 2">
    <name type="scientific">Chaetoceros tenuissimus</name>
    <dbReference type="NCBI Taxonomy" id="426638"/>
    <lineage>
        <taxon>Eukaryota</taxon>
        <taxon>Sar</taxon>
        <taxon>Stramenopiles</taxon>
        <taxon>Ochrophyta</taxon>
        <taxon>Bacillariophyta</taxon>
        <taxon>Coscinodiscophyceae</taxon>
        <taxon>Chaetocerotophycidae</taxon>
        <taxon>Chaetocerotales</taxon>
        <taxon>Chaetocerotaceae</taxon>
        <taxon>Chaetoceros</taxon>
    </lineage>
</organism>
<gene>
    <name evidence="1" type="ORF">CTEN210_12885</name>
</gene>
<keyword evidence="2" id="KW-1185">Reference proteome</keyword>
<dbReference type="Pfam" id="PF13306">
    <property type="entry name" value="LRR_5"/>
    <property type="match status" value="1"/>
</dbReference>
<proteinExistence type="predicted"/>
<dbReference type="EMBL" id="BLLK01000052">
    <property type="protein sequence ID" value="GFH56409.1"/>
    <property type="molecule type" value="Genomic_DNA"/>
</dbReference>
<dbReference type="Proteomes" id="UP001054902">
    <property type="component" value="Unassembled WGS sequence"/>
</dbReference>
<comment type="caution">
    <text evidence="1">The sequence shown here is derived from an EMBL/GenBank/DDBJ whole genome shotgun (WGS) entry which is preliminary data.</text>
</comment>
<dbReference type="SUPFAM" id="SSF52058">
    <property type="entry name" value="L domain-like"/>
    <property type="match status" value="1"/>
</dbReference>
<sequence>MRVQTEEWRRFIPGVRTYKGKKTLFYNGEELWDDENDEYLIYSKEERQTWEVIIVLPGVEVIPARTLNSCTKVKSIIMSDTVKRIEGGAISLCTSLVFVKLSRNLEFIGEAVFLGCHSLPYIFIPSSCREIGGWTFQMCTKLIILVVPRHTTLGHNLIGLTTTLSEICKTKNNEEINEWIRNRHVDDQFALHRVCSSDNPLMEEIYEIVKQQGLAAWKKPDSIGMTPSKYLAENPFTEIKEEEIIRRYINKMMG</sequence>
<protein>
    <submittedName>
        <fullName evidence="1">Leucine-rich repeat domain-containing protein</fullName>
    </submittedName>
</protein>
<dbReference type="AlphaFoldDB" id="A0AAD3D2B2"/>
<evidence type="ECO:0000313" key="2">
    <source>
        <dbReference type="Proteomes" id="UP001054902"/>
    </source>
</evidence>
<dbReference type="InterPro" id="IPR032675">
    <property type="entry name" value="LRR_dom_sf"/>
</dbReference>
<dbReference type="Gene3D" id="3.80.10.10">
    <property type="entry name" value="Ribonuclease Inhibitor"/>
    <property type="match status" value="1"/>
</dbReference>
<name>A0AAD3D2B2_9STRA</name>
<evidence type="ECO:0000313" key="1">
    <source>
        <dbReference type="EMBL" id="GFH56409.1"/>
    </source>
</evidence>
<reference evidence="1 2" key="1">
    <citation type="journal article" date="2021" name="Sci. Rep.">
        <title>The genome of the diatom Chaetoceros tenuissimus carries an ancient integrated fragment of an extant virus.</title>
        <authorList>
            <person name="Hongo Y."/>
            <person name="Kimura K."/>
            <person name="Takaki Y."/>
            <person name="Yoshida Y."/>
            <person name="Baba S."/>
            <person name="Kobayashi G."/>
            <person name="Nagasaki K."/>
            <person name="Hano T."/>
            <person name="Tomaru Y."/>
        </authorList>
    </citation>
    <scope>NUCLEOTIDE SEQUENCE [LARGE SCALE GENOMIC DNA]</scope>
    <source>
        <strain evidence="1 2">NIES-3715</strain>
    </source>
</reference>
<dbReference type="InterPro" id="IPR026906">
    <property type="entry name" value="LRR_5"/>
</dbReference>
<accession>A0AAD3D2B2</accession>